<evidence type="ECO:0000256" key="2">
    <source>
        <dbReference type="ARBA" id="ARBA00010371"/>
    </source>
</evidence>
<keyword evidence="7" id="KW-0560">Oxidoreductase</keyword>
<dbReference type="SUPFAM" id="SSF50129">
    <property type="entry name" value="GroES-like"/>
    <property type="match status" value="1"/>
</dbReference>
<evidence type="ECO:0000256" key="12">
    <source>
        <dbReference type="ARBA" id="ARBA00048843"/>
    </source>
</evidence>
<dbReference type="CDD" id="cd08290">
    <property type="entry name" value="ETR"/>
    <property type="match status" value="1"/>
</dbReference>
<evidence type="ECO:0000256" key="8">
    <source>
        <dbReference type="ARBA" id="ARBA00023098"/>
    </source>
</evidence>
<organism evidence="14 15">
    <name type="scientific">Rhodotorula diobovata</name>
    <dbReference type="NCBI Taxonomy" id="5288"/>
    <lineage>
        <taxon>Eukaryota</taxon>
        <taxon>Fungi</taxon>
        <taxon>Dikarya</taxon>
        <taxon>Basidiomycota</taxon>
        <taxon>Pucciniomycotina</taxon>
        <taxon>Microbotryomycetes</taxon>
        <taxon>Sporidiobolales</taxon>
        <taxon>Sporidiobolaceae</taxon>
        <taxon>Rhodotorula</taxon>
    </lineage>
</organism>
<dbReference type="InterPro" id="IPR011032">
    <property type="entry name" value="GroES-like_sf"/>
</dbReference>
<evidence type="ECO:0000256" key="7">
    <source>
        <dbReference type="ARBA" id="ARBA00023002"/>
    </source>
</evidence>
<dbReference type="FunFam" id="3.40.50.720:FF:000112">
    <property type="entry name" value="Enoyl-[acyl-carrier-protein] reductase 1, mitochondrial"/>
    <property type="match status" value="1"/>
</dbReference>
<keyword evidence="3" id="KW-0444">Lipid biosynthesis</keyword>
<comment type="caution">
    <text evidence="14">The sequence shown here is derived from an EMBL/GenBank/DDBJ whole genome shotgun (WGS) entry which is preliminary data.</text>
</comment>
<evidence type="ECO:0000256" key="11">
    <source>
        <dbReference type="ARBA" id="ARBA00038963"/>
    </source>
</evidence>
<dbReference type="GO" id="GO:0141148">
    <property type="term" value="F:enoyl-[acyl-carrier-protein] reductase (NADPH) activity"/>
    <property type="evidence" value="ECO:0007669"/>
    <property type="project" value="UniProtKB-EC"/>
</dbReference>
<keyword evidence="5" id="KW-0521">NADP</keyword>
<dbReference type="InterPro" id="IPR013154">
    <property type="entry name" value="ADH-like_N"/>
</dbReference>
<dbReference type="InterPro" id="IPR036291">
    <property type="entry name" value="NAD(P)-bd_dom_sf"/>
</dbReference>
<keyword evidence="8" id="KW-0443">Lipid metabolism</keyword>
<comment type="subcellular location">
    <subcellularLocation>
        <location evidence="1">Mitochondrion</location>
    </subcellularLocation>
</comment>
<keyword evidence="15" id="KW-1185">Reference proteome</keyword>
<dbReference type="AlphaFoldDB" id="A0A5C5FQR7"/>
<dbReference type="SUPFAM" id="SSF51735">
    <property type="entry name" value="NAD(P)-binding Rossmann-fold domains"/>
    <property type="match status" value="1"/>
</dbReference>
<keyword evidence="10" id="KW-0275">Fatty acid biosynthesis</keyword>
<dbReference type="EC" id="1.3.1.104" evidence="11"/>
<evidence type="ECO:0000256" key="4">
    <source>
        <dbReference type="ARBA" id="ARBA00022832"/>
    </source>
</evidence>
<accession>A0A5C5FQR7</accession>
<reference evidence="14 15" key="1">
    <citation type="submission" date="2019-03" db="EMBL/GenBank/DDBJ databases">
        <title>Rhodosporidium diobovatum UCD-FST 08-225 genome sequencing, assembly, and annotation.</title>
        <authorList>
            <person name="Fakankun I.U."/>
            <person name="Fristensky B."/>
            <person name="Levin D.B."/>
        </authorList>
    </citation>
    <scope>NUCLEOTIDE SEQUENCE [LARGE SCALE GENOMIC DNA]</scope>
    <source>
        <strain evidence="14 15">UCD-FST 08-225</strain>
    </source>
</reference>
<gene>
    <name evidence="14" type="ORF">DMC30DRAFT_355173</name>
</gene>
<evidence type="ECO:0000256" key="6">
    <source>
        <dbReference type="ARBA" id="ARBA00022946"/>
    </source>
</evidence>
<evidence type="ECO:0000256" key="9">
    <source>
        <dbReference type="ARBA" id="ARBA00023128"/>
    </source>
</evidence>
<evidence type="ECO:0000313" key="15">
    <source>
        <dbReference type="Proteomes" id="UP000311382"/>
    </source>
</evidence>
<dbReference type="InterPro" id="IPR020843">
    <property type="entry name" value="ER"/>
</dbReference>
<feature type="domain" description="Enoyl reductase (ER)" evidence="13">
    <location>
        <begin position="50"/>
        <end position="403"/>
    </location>
</feature>
<evidence type="ECO:0000256" key="3">
    <source>
        <dbReference type="ARBA" id="ARBA00022516"/>
    </source>
</evidence>
<dbReference type="Gene3D" id="3.40.50.720">
    <property type="entry name" value="NAD(P)-binding Rossmann-like Domain"/>
    <property type="match status" value="1"/>
</dbReference>
<dbReference type="GO" id="GO:0005739">
    <property type="term" value="C:mitochondrion"/>
    <property type="evidence" value="ECO:0007669"/>
    <property type="project" value="UniProtKB-SubCell"/>
</dbReference>
<evidence type="ECO:0000256" key="1">
    <source>
        <dbReference type="ARBA" id="ARBA00004173"/>
    </source>
</evidence>
<comment type="similarity">
    <text evidence="2">Belongs to the zinc-containing alcohol dehydrogenase family. Quinone oxidoreductase subfamily.</text>
</comment>
<keyword evidence="9" id="KW-0496">Mitochondrion</keyword>
<dbReference type="InterPro" id="IPR051034">
    <property type="entry name" value="Mito_Enoyl-ACP_Reductase"/>
</dbReference>
<proteinExistence type="inferred from homology"/>
<dbReference type="Pfam" id="PF00107">
    <property type="entry name" value="ADH_zinc_N"/>
    <property type="match status" value="1"/>
</dbReference>
<dbReference type="GO" id="GO:0006633">
    <property type="term" value="P:fatty acid biosynthetic process"/>
    <property type="evidence" value="ECO:0007669"/>
    <property type="project" value="UniProtKB-KW"/>
</dbReference>
<dbReference type="Pfam" id="PF08240">
    <property type="entry name" value="ADH_N"/>
    <property type="match status" value="1"/>
</dbReference>
<evidence type="ECO:0000256" key="5">
    <source>
        <dbReference type="ARBA" id="ARBA00022857"/>
    </source>
</evidence>
<keyword evidence="4" id="KW-0276">Fatty acid metabolism</keyword>
<evidence type="ECO:0000256" key="10">
    <source>
        <dbReference type="ARBA" id="ARBA00023160"/>
    </source>
</evidence>
<evidence type="ECO:0000259" key="13">
    <source>
        <dbReference type="SMART" id="SM00829"/>
    </source>
</evidence>
<dbReference type="OrthoDB" id="7482721at2759"/>
<dbReference type="InterPro" id="IPR013149">
    <property type="entry name" value="ADH-like_C"/>
</dbReference>
<dbReference type="PANTHER" id="PTHR43981">
    <property type="entry name" value="ENOYL-[ACYL-CARRIER-PROTEIN] REDUCTASE, MITOCHONDRIAL"/>
    <property type="match status" value="1"/>
</dbReference>
<evidence type="ECO:0000313" key="14">
    <source>
        <dbReference type="EMBL" id="TNY18649.1"/>
    </source>
</evidence>
<dbReference type="STRING" id="5288.A0A5C5FQR7"/>
<name>A0A5C5FQR7_9BASI</name>
<protein>
    <recommendedName>
        <fullName evidence="11">enoyl-[acyl-carrier-protein] reductase</fullName>
        <ecNumber evidence="11">1.3.1.104</ecNumber>
    </recommendedName>
</protein>
<dbReference type="SMART" id="SM00829">
    <property type="entry name" value="PKS_ER"/>
    <property type="match status" value="1"/>
</dbReference>
<keyword evidence="6" id="KW-0809">Transit peptide</keyword>
<dbReference type="EMBL" id="SOZI01000128">
    <property type="protein sequence ID" value="TNY18649.1"/>
    <property type="molecule type" value="Genomic_DNA"/>
</dbReference>
<dbReference type="Proteomes" id="UP000311382">
    <property type="component" value="Unassembled WGS sequence"/>
</dbReference>
<dbReference type="Gene3D" id="3.90.180.10">
    <property type="entry name" value="Medium-chain alcohol dehydrogenases, catalytic domain"/>
    <property type="match status" value="1"/>
</dbReference>
<dbReference type="PANTHER" id="PTHR43981:SF2">
    <property type="entry name" value="ENOYL-[ACYL-CARRIER-PROTEIN] REDUCTASE, MITOCHONDRIAL"/>
    <property type="match status" value="1"/>
</dbReference>
<comment type="catalytic activity">
    <reaction evidence="12">
        <text>a 2,3-saturated acyl-[ACP] + NADP(+) = a (2E)-enoyl-[ACP] + NADPH + H(+)</text>
        <dbReference type="Rhea" id="RHEA:22564"/>
        <dbReference type="Rhea" id="RHEA-COMP:9925"/>
        <dbReference type="Rhea" id="RHEA-COMP:9926"/>
        <dbReference type="ChEBI" id="CHEBI:15378"/>
        <dbReference type="ChEBI" id="CHEBI:57783"/>
        <dbReference type="ChEBI" id="CHEBI:58349"/>
        <dbReference type="ChEBI" id="CHEBI:78784"/>
        <dbReference type="ChEBI" id="CHEBI:78785"/>
        <dbReference type="EC" id="1.3.1.104"/>
    </reaction>
</comment>
<sequence length="411" mass="44455">MSLARVPRGQLSSLASAPKPARRLLSSSARSLAGFTCSVESRAVVFAEHGDPAKVLKAHRYRLSKLTPGEVRLRYELGAVNPADINVIQGVYPSKPKVRNDLGAPEPLSIMGNEGVATVEGFVEDGEVENKLKVGDRVVMGAPQLGTWQSRANIPFTSLIPLPSSAHLSLRQAGTLAINPPTAWRMLTDFVPLNPVEGAPKHDKKQWVIQNGANSAVGVAVIQLAKAWGVGTINLVRSRPSIDKLKESLHALGADHVLTYDEFLSRDNNTRAHIKEWVGKDGELSLALNCVGGKETAEMAKLLKVGGQLVTYGGMAKQALALPPSLFIFKKLVSTGFWLSNWTQTHPAERATMMQRIAALVSDGTLREPETEVVELAGADDEVAKVLGEVMTRVQEGRGKKVLLHWKEEQA</sequence>